<accession>A0ABN9LXD9</accession>
<keyword evidence="1" id="KW-0880">Kelch repeat</keyword>
<dbReference type="Pfam" id="PF24681">
    <property type="entry name" value="Kelch_KLHDC2_KLHL20_DRC7"/>
    <property type="match status" value="1"/>
</dbReference>
<name>A0ABN9LXD9_9NEOB</name>
<dbReference type="PANTHER" id="PTHR46228:SF1">
    <property type="entry name" value="KELCH DOMAIN-CONTAINING PROTEIN 1"/>
    <property type="match status" value="1"/>
</dbReference>
<proteinExistence type="predicted"/>
<evidence type="ECO:0000256" key="1">
    <source>
        <dbReference type="ARBA" id="ARBA00022441"/>
    </source>
</evidence>
<evidence type="ECO:0000313" key="3">
    <source>
        <dbReference type="EMBL" id="CAJ0953395.1"/>
    </source>
</evidence>
<gene>
    <name evidence="3" type="ORF">RIMI_LOCUS14298641</name>
</gene>
<dbReference type="Proteomes" id="UP001176940">
    <property type="component" value="Unassembled WGS sequence"/>
</dbReference>
<dbReference type="PANTHER" id="PTHR46228">
    <property type="entry name" value="KELCH DOMAIN-CONTAINING PROTEIN"/>
    <property type="match status" value="1"/>
</dbReference>
<keyword evidence="4" id="KW-1185">Reference proteome</keyword>
<comment type="caution">
    <text evidence="3">The sequence shown here is derived from an EMBL/GenBank/DDBJ whole genome shotgun (WGS) entry which is preliminary data.</text>
</comment>
<dbReference type="SUPFAM" id="SSF50965">
    <property type="entry name" value="Galactose oxidase, central domain"/>
    <property type="match status" value="1"/>
</dbReference>
<dbReference type="InterPro" id="IPR011043">
    <property type="entry name" value="Gal_Oxase/kelch_b-propeller"/>
</dbReference>
<evidence type="ECO:0000256" key="2">
    <source>
        <dbReference type="ARBA" id="ARBA00022737"/>
    </source>
</evidence>
<dbReference type="InterPro" id="IPR015915">
    <property type="entry name" value="Kelch-typ_b-propeller"/>
</dbReference>
<dbReference type="EMBL" id="CAUEEQ010036644">
    <property type="protein sequence ID" value="CAJ0953395.1"/>
    <property type="molecule type" value="Genomic_DNA"/>
</dbReference>
<evidence type="ECO:0000313" key="4">
    <source>
        <dbReference type="Proteomes" id="UP001176940"/>
    </source>
</evidence>
<organism evidence="3 4">
    <name type="scientific">Ranitomeya imitator</name>
    <name type="common">mimic poison frog</name>
    <dbReference type="NCBI Taxonomy" id="111125"/>
    <lineage>
        <taxon>Eukaryota</taxon>
        <taxon>Metazoa</taxon>
        <taxon>Chordata</taxon>
        <taxon>Craniata</taxon>
        <taxon>Vertebrata</taxon>
        <taxon>Euteleostomi</taxon>
        <taxon>Amphibia</taxon>
        <taxon>Batrachia</taxon>
        <taxon>Anura</taxon>
        <taxon>Neobatrachia</taxon>
        <taxon>Hyloidea</taxon>
        <taxon>Dendrobatidae</taxon>
        <taxon>Dendrobatinae</taxon>
        <taxon>Ranitomeya</taxon>
    </lineage>
</organism>
<keyword evidence="2" id="KW-0677">Repeat</keyword>
<sequence length="260" mass="30006">MDSTYFTSRAKSTPKLQMFGLMSVCVRMMSTLFNTLNRDYCSYPIWTIEWMSKETIEENEVYLPHDEIWVYDTESGLWQMHLTHGDLPPSMSGSCGACLNGRLYIFGGYDDKGYSNQLYYLDLRPGTGEFTWKQVKHFKGQPPTARDKLSCWVYKHQSLAVCFPHSVTAGRKVKVKAQPLCSAFTLRPAVTVREAETARDLTDTRMQFNACNQGKHRLLCRPMHLHGNRERTNLDSCLIRHLDFLPVVVYYVITNVYTLT</sequence>
<protein>
    <submittedName>
        <fullName evidence="3">Uncharacterized protein</fullName>
    </submittedName>
</protein>
<reference evidence="3" key="1">
    <citation type="submission" date="2023-07" db="EMBL/GenBank/DDBJ databases">
        <authorList>
            <person name="Stuckert A."/>
        </authorList>
    </citation>
    <scope>NUCLEOTIDE SEQUENCE</scope>
</reference>
<dbReference type="Gene3D" id="2.120.10.80">
    <property type="entry name" value="Kelch-type beta propeller"/>
    <property type="match status" value="1"/>
</dbReference>